<dbReference type="PRINTS" id="PR00038">
    <property type="entry name" value="HTHLUXR"/>
</dbReference>
<evidence type="ECO:0000259" key="6">
    <source>
        <dbReference type="PROSITE" id="PS50043"/>
    </source>
</evidence>
<dbReference type="GO" id="GO:0003677">
    <property type="term" value="F:DNA binding"/>
    <property type="evidence" value="ECO:0007669"/>
    <property type="project" value="UniProtKB-KW"/>
</dbReference>
<keyword evidence="4" id="KW-0804">Transcription</keyword>
<evidence type="ECO:0000256" key="2">
    <source>
        <dbReference type="ARBA" id="ARBA00023015"/>
    </source>
</evidence>
<dbReference type="PROSITE" id="PS50110">
    <property type="entry name" value="RESPONSE_REGULATORY"/>
    <property type="match status" value="1"/>
</dbReference>
<dbReference type="InterPro" id="IPR039420">
    <property type="entry name" value="WalR-like"/>
</dbReference>
<dbReference type="Pfam" id="PF00072">
    <property type="entry name" value="Response_reg"/>
    <property type="match status" value="1"/>
</dbReference>
<sequence>MPTSILLADDHGIVLDGLRSVLAENNQLTVTATASTGQEALQLLQQHPIQLLITDYCMPDMDGLILVKKAKAQFPQLKIIVLSMVDEAGAIREILLAGADGYILKKYASQELFQGIEAVLNHHQYWSEEAGKALLQAGSREQGSASLTIRELEILRLLTQELTSKEIAQQLFISERTVETHRKNLLRKTGCTGTVGLVKYAYAHKLL</sequence>
<dbReference type="CDD" id="cd17535">
    <property type="entry name" value="REC_NarL-like"/>
    <property type="match status" value="1"/>
</dbReference>
<protein>
    <submittedName>
        <fullName evidence="8">Response regulator transcription factor</fullName>
    </submittedName>
</protein>
<dbReference type="SUPFAM" id="SSF52172">
    <property type="entry name" value="CheY-like"/>
    <property type="match status" value="1"/>
</dbReference>
<dbReference type="GO" id="GO:0000160">
    <property type="term" value="P:phosphorelay signal transduction system"/>
    <property type="evidence" value="ECO:0007669"/>
    <property type="project" value="InterPro"/>
</dbReference>
<organism evidence="8 9">
    <name type="scientific">Candidatus Pseudobacter hemicellulosilyticus</name>
    <dbReference type="NCBI Taxonomy" id="3121375"/>
    <lineage>
        <taxon>Bacteria</taxon>
        <taxon>Pseudomonadati</taxon>
        <taxon>Bacteroidota</taxon>
        <taxon>Chitinophagia</taxon>
        <taxon>Chitinophagales</taxon>
        <taxon>Chitinophagaceae</taxon>
        <taxon>Pseudobacter</taxon>
    </lineage>
</organism>
<reference evidence="8" key="1">
    <citation type="submission" date="2023-03" db="EMBL/GenBank/DDBJ databases">
        <title>Andean soil-derived lignocellulolytic bacterial consortium as a source of novel taxa and putative plastic-active enzymes.</title>
        <authorList>
            <person name="Diaz-Garcia L."/>
            <person name="Chuvochina M."/>
            <person name="Feuerriegel G."/>
            <person name="Bunk B."/>
            <person name="Sproer C."/>
            <person name="Streit W.R."/>
            <person name="Rodriguez L.M."/>
            <person name="Overmann J."/>
            <person name="Jimenez D.J."/>
        </authorList>
    </citation>
    <scope>NUCLEOTIDE SEQUENCE</scope>
    <source>
        <strain evidence="8">MAG 7</strain>
    </source>
</reference>
<name>A0AAJ6BFF8_9BACT</name>
<dbReference type="InterPro" id="IPR058245">
    <property type="entry name" value="NreC/VraR/RcsB-like_REC"/>
</dbReference>
<gene>
    <name evidence="8" type="ORF">P0Y53_24280</name>
</gene>
<dbReference type="SUPFAM" id="SSF46894">
    <property type="entry name" value="C-terminal effector domain of the bipartite response regulators"/>
    <property type="match status" value="1"/>
</dbReference>
<proteinExistence type="predicted"/>
<evidence type="ECO:0000313" key="9">
    <source>
        <dbReference type="Proteomes" id="UP001220610"/>
    </source>
</evidence>
<feature type="domain" description="HTH luxR-type" evidence="6">
    <location>
        <begin position="140"/>
        <end position="205"/>
    </location>
</feature>
<evidence type="ECO:0000259" key="7">
    <source>
        <dbReference type="PROSITE" id="PS50110"/>
    </source>
</evidence>
<dbReference type="InterPro" id="IPR000792">
    <property type="entry name" value="Tscrpt_reg_LuxR_C"/>
</dbReference>
<dbReference type="Gene3D" id="3.40.50.2300">
    <property type="match status" value="1"/>
</dbReference>
<dbReference type="PANTHER" id="PTHR43214">
    <property type="entry name" value="TWO-COMPONENT RESPONSE REGULATOR"/>
    <property type="match status" value="1"/>
</dbReference>
<keyword evidence="1 5" id="KW-0597">Phosphoprotein</keyword>
<feature type="domain" description="Response regulatory" evidence="7">
    <location>
        <begin position="4"/>
        <end position="120"/>
    </location>
</feature>
<accession>A0AAJ6BFF8</accession>
<dbReference type="SMART" id="SM00448">
    <property type="entry name" value="REC"/>
    <property type="match status" value="1"/>
</dbReference>
<dbReference type="GO" id="GO:0006355">
    <property type="term" value="P:regulation of DNA-templated transcription"/>
    <property type="evidence" value="ECO:0007669"/>
    <property type="project" value="InterPro"/>
</dbReference>
<keyword evidence="3" id="KW-0238">DNA-binding</keyword>
<dbReference type="PROSITE" id="PS50043">
    <property type="entry name" value="HTH_LUXR_2"/>
    <property type="match status" value="1"/>
</dbReference>
<dbReference type="Proteomes" id="UP001220610">
    <property type="component" value="Chromosome"/>
</dbReference>
<dbReference type="InterPro" id="IPR011006">
    <property type="entry name" value="CheY-like_superfamily"/>
</dbReference>
<dbReference type="SMART" id="SM00421">
    <property type="entry name" value="HTH_LUXR"/>
    <property type="match status" value="1"/>
</dbReference>
<dbReference type="Gene3D" id="1.10.10.10">
    <property type="entry name" value="Winged helix-like DNA-binding domain superfamily/Winged helix DNA-binding domain"/>
    <property type="match status" value="1"/>
</dbReference>
<evidence type="ECO:0000313" key="8">
    <source>
        <dbReference type="EMBL" id="WEK35615.1"/>
    </source>
</evidence>
<evidence type="ECO:0000256" key="3">
    <source>
        <dbReference type="ARBA" id="ARBA00023125"/>
    </source>
</evidence>
<evidence type="ECO:0000256" key="5">
    <source>
        <dbReference type="PROSITE-ProRule" id="PRU00169"/>
    </source>
</evidence>
<dbReference type="InterPro" id="IPR001789">
    <property type="entry name" value="Sig_transdc_resp-reg_receiver"/>
</dbReference>
<dbReference type="Pfam" id="PF00196">
    <property type="entry name" value="GerE"/>
    <property type="match status" value="1"/>
</dbReference>
<dbReference type="CDD" id="cd06170">
    <property type="entry name" value="LuxR_C_like"/>
    <property type="match status" value="1"/>
</dbReference>
<feature type="modified residue" description="4-aspartylphosphate" evidence="5">
    <location>
        <position position="55"/>
    </location>
</feature>
<dbReference type="InterPro" id="IPR016032">
    <property type="entry name" value="Sig_transdc_resp-reg_C-effctor"/>
</dbReference>
<keyword evidence="2" id="KW-0805">Transcription regulation</keyword>
<dbReference type="PANTHER" id="PTHR43214:SF41">
    <property type="entry name" value="NITRATE_NITRITE RESPONSE REGULATOR PROTEIN NARP"/>
    <property type="match status" value="1"/>
</dbReference>
<dbReference type="AlphaFoldDB" id="A0AAJ6BFF8"/>
<evidence type="ECO:0000256" key="1">
    <source>
        <dbReference type="ARBA" id="ARBA00022553"/>
    </source>
</evidence>
<dbReference type="EMBL" id="CP119311">
    <property type="protein sequence ID" value="WEK35615.1"/>
    <property type="molecule type" value="Genomic_DNA"/>
</dbReference>
<dbReference type="InterPro" id="IPR036388">
    <property type="entry name" value="WH-like_DNA-bd_sf"/>
</dbReference>
<evidence type="ECO:0000256" key="4">
    <source>
        <dbReference type="ARBA" id="ARBA00023163"/>
    </source>
</evidence>